<evidence type="ECO:0000256" key="1">
    <source>
        <dbReference type="SAM" id="MobiDB-lite"/>
    </source>
</evidence>
<dbReference type="AlphaFoldDB" id="A0A5C3LRY3"/>
<keyword evidence="3" id="KW-1185">Reference proteome</keyword>
<name>A0A5C3LRY3_9AGAR</name>
<evidence type="ECO:0000313" key="2">
    <source>
        <dbReference type="EMBL" id="TFK35532.1"/>
    </source>
</evidence>
<sequence length="109" mass="12478">MQRPARLSQELALFDKFEAQDNSRFAQEAAAMVKQHQKGSKCMAAAPAPSNKAKKMRRDDSEEVEDPLTDLSAKELEKIRVDGHKVVQEAMRTEGLVEKWRWQHRKVSS</sequence>
<dbReference type="Proteomes" id="UP000308652">
    <property type="component" value="Unassembled WGS sequence"/>
</dbReference>
<dbReference type="EMBL" id="ML213620">
    <property type="protein sequence ID" value="TFK35532.1"/>
    <property type="molecule type" value="Genomic_DNA"/>
</dbReference>
<gene>
    <name evidence="2" type="ORF">BDQ12DRAFT_725820</name>
</gene>
<protein>
    <submittedName>
        <fullName evidence="2">Uncharacterized protein</fullName>
    </submittedName>
</protein>
<accession>A0A5C3LRY3</accession>
<organism evidence="2 3">
    <name type="scientific">Crucibulum laeve</name>
    <dbReference type="NCBI Taxonomy" id="68775"/>
    <lineage>
        <taxon>Eukaryota</taxon>
        <taxon>Fungi</taxon>
        <taxon>Dikarya</taxon>
        <taxon>Basidiomycota</taxon>
        <taxon>Agaricomycotina</taxon>
        <taxon>Agaricomycetes</taxon>
        <taxon>Agaricomycetidae</taxon>
        <taxon>Agaricales</taxon>
        <taxon>Agaricineae</taxon>
        <taxon>Nidulariaceae</taxon>
        <taxon>Crucibulum</taxon>
    </lineage>
</organism>
<feature type="region of interest" description="Disordered" evidence="1">
    <location>
        <begin position="37"/>
        <end position="68"/>
    </location>
</feature>
<proteinExistence type="predicted"/>
<reference evidence="2 3" key="1">
    <citation type="journal article" date="2019" name="Nat. Ecol. Evol.">
        <title>Megaphylogeny resolves global patterns of mushroom evolution.</title>
        <authorList>
            <person name="Varga T."/>
            <person name="Krizsan K."/>
            <person name="Foldi C."/>
            <person name="Dima B."/>
            <person name="Sanchez-Garcia M."/>
            <person name="Sanchez-Ramirez S."/>
            <person name="Szollosi G.J."/>
            <person name="Szarkandi J.G."/>
            <person name="Papp V."/>
            <person name="Albert L."/>
            <person name="Andreopoulos W."/>
            <person name="Angelini C."/>
            <person name="Antonin V."/>
            <person name="Barry K.W."/>
            <person name="Bougher N.L."/>
            <person name="Buchanan P."/>
            <person name="Buyck B."/>
            <person name="Bense V."/>
            <person name="Catcheside P."/>
            <person name="Chovatia M."/>
            <person name="Cooper J."/>
            <person name="Damon W."/>
            <person name="Desjardin D."/>
            <person name="Finy P."/>
            <person name="Geml J."/>
            <person name="Haridas S."/>
            <person name="Hughes K."/>
            <person name="Justo A."/>
            <person name="Karasinski D."/>
            <person name="Kautmanova I."/>
            <person name="Kiss B."/>
            <person name="Kocsube S."/>
            <person name="Kotiranta H."/>
            <person name="LaButti K.M."/>
            <person name="Lechner B.E."/>
            <person name="Liimatainen K."/>
            <person name="Lipzen A."/>
            <person name="Lukacs Z."/>
            <person name="Mihaltcheva S."/>
            <person name="Morgado L.N."/>
            <person name="Niskanen T."/>
            <person name="Noordeloos M.E."/>
            <person name="Ohm R.A."/>
            <person name="Ortiz-Santana B."/>
            <person name="Ovrebo C."/>
            <person name="Racz N."/>
            <person name="Riley R."/>
            <person name="Savchenko A."/>
            <person name="Shiryaev A."/>
            <person name="Soop K."/>
            <person name="Spirin V."/>
            <person name="Szebenyi C."/>
            <person name="Tomsovsky M."/>
            <person name="Tulloss R.E."/>
            <person name="Uehling J."/>
            <person name="Grigoriev I.V."/>
            <person name="Vagvolgyi C."/>
            <person name="Papp T."/>
            <person name="Martin F.M."/>
            <person name="Miettinen O."/>
            <person name="Hibbett D.S."/>
            <person name="Nagy L.G."/>
        </authorList>
    </citation>
    <scope>NUCLEOTIDE SEQUENCE [LARGE SCALE GENOMIC DNA]</scope>
    <source>
        <strain evidence="2 3">CBS 166.37</strain>
    </source>
</reference>
<evidence type="ECO:0000313" key="3">
    <source>
        <dbReference type="Proteomes" id="UP000308652"/>
    </source>
</evidence>